<keyword evidence="4" id="KW-0489">Methyltransferase</keyword>
<dbReference type="NCBIfam" id="TIGR03284">
    <property type="entry name" value="thym_sym"/>
    <property type="match status" value="1"/>
</dbReference>
<evidence type="ECO:0000256" key="1">
    <source>
        <dbReference type="ARBA" id="ARBA00004992"/>
    </source>
</evidence>
<dbReference type="GO" id="GO:0005739">
    <property type="term" value="C:mitochondrion"/>
    <property type="evidence" value="ECO:0007669"/>
    <property type="project" value="TreeGrafter"/>
</dbReference>
<dbReference type="GO" id="GO:0006231">
    <property type="term" value="P:dTMP biosynthetic process"/>
    <property type="evidence" value="ECO:0007669"/>
    <property type="project" value="InterPro"/>
</dbReference>
<dbReference type="InterPro" id="IPR020940">
    <property type="entry name" value="Thymidylate_synthase_AS"/>
</dbReference>
<comment type="catalytic activity">
    <reaction evidence="7">
        <text>dUMP + (6R)-5,10-methylene-5,6,7,8-tetrahydrofolate = 7,8-dihydrofolate + dTMP</text>
        <dbReference type="Rhea" id="RHEA:12104"/>
        <dbReference type="ChEBI" id="CHEBI:15636"/>
        <dbReference type="ChEBI" id="CHEBI:57451"/>
        <dbReference type="ChEBI" id="CHEBI:63528"/>
        <dbReference type="ChEBI" id="CHEBI:246422"/>
        <dbReference type="EC" id="2.1.1.45"/>
    </reaction>
</comment>
<dbReference type="HOGENOM" id="CLU_021669_0_2_1"/>
<feature type="active site" evidence="8">
    <location>
        <position position="185"/>
    </location>
</feature>
<dbReference type="InterPro" id="IPR045097">
    <property type="entry name" value="Thymidate_synth/dCMP_Mease"/>
</dbReference>
<dbReference type="PROSITE" id="PS00091">
    <property type="entry name" value="THYMIDYLATE_SYNTHASE"/>
    <property type="match status" value="1"/>
</dbReference>
<protein>
    <recommendedName>
        <fullName evidence="3">thymidylate synthase</fullName>
        <ecNumber evidence="3">2.1.1.45</ecNumber>
    </recommendedName>
</protein>
<keyword evidence="11" id="KW-1185">Reference proteome</keyword>
<dbReference type="EMBL" id="JMKJ01000598">
    <property type="protein sequence ID" value="KGG50131.1"/>
    <property type="molecule type" value="Genomic_DNA"/>
</dbReference>
<dbReference type="PANTHER" id="PTHR11548">
    <property type="entry name" value="THYMIDYLATE SYNTHASE 1"/>
    <property type="match status" value="1"/>
</dbReference>
<keyword evidence="6" id="KW-0545">Nucleotide biosynthesis</keyword>
<gene>
    <name evidence="10" type="ORF">DI09_87p40</name>
</gene>
<dbReference type="InterPro" id="IPR023451">
    <property type="entry name" value="Thymidate_synth/dCMP_Mease_dom"/>
</dbReference>
<name>A0A098VQV5_9MICR</name>
<sequence length="306" mass="34576">MKPEPPQDGQNEPGCKNEEGLQYLNLIRTIINSGDKRPDRTGTGTLSIFGAQMRFSLRNNSYPLLTTKAVFLKGIIGELLWFIRGRTCSKELSDQGIRIWDGHGTKAYLESRGLPYEETDLGPIYGFQWRHFGAEYTSKEASYDGLGVDQLANLVEGIKKNPYDRRHLMSAWNPVDLDRMALPPCHVLCQFYVSSKGELSCIYYQRSCDFGLGVPFNIASYSLLTIMMAHVTGYTPGDVVSSMGDVHVYCDHIEGLSVQLERSPRPFPKLIIKDGIKRSRLEDFEISDFELIGYNPHPKIQLHMSV</sequence>
<evidence type="ECO:0000313" key="10">
    <source>
        <dbReference type="EMBL" id="KGG50131.1"/>
    </source>
</evidence>
<dbReference type="Gene3D" id="3.30.572.10">
    <property type="entry name" value="Thymidylate synthase/dCMP hydroxymethylase domain"/>
    <property type="match status" value="1"/>
</dbReference>
<reference evidence="10 11" key="1">
    <citation type="submission" date="2014-04" db="EMBL/GenBank/DDBJ databases">
        <title>A new species of microsporidia sheds light on the evolution of extreme parasitism.</title>
        <authorList>
            <person name="Haag K.L."/>
            <person name="James T.Y."/>
            <person name="Larsson R."/>
            <person name="Schaer T.M."/>
            <person name="Refardt D."/>
            <person name="Pombert J.-F."/>
            <person name="Ebert D."/>
        </authorList>
    </citation>
    <scope>NUCLEOTIDE SEQUENCE [LARGE SCALE GENOMIC DNA]</scope>
    <source>
        <strain evidence="10 11">UGP3</strain>
        <tissue evidence="10">Spores</tissue>
    </source>
</reference>
<dbReference type="GO" id="GO:0005829">
    <property type="term" value="C:cytosol"/>
    <property type="evidence" value="ECO:0007669"/>
    <property type="project" value="TreeGrafter"/>
</dbReference>
<dbReference type="InterPro" id="IPR000398">
    <property type="entry name" value="Thymidylate_synthase"/>
</dbReference>
<keyword evidence="5" id="KW-0808">Transferase</keyword>
<proteinExistence type="inferred from homology"/>
<evidence type="ECO:0000256" key="8">
    <source>
        <dbReference type="PROSITE-ProRule" id="PRU10016"/>
    </source>
</evidence>
<organism evidence="10 11">
    <name type="scientific">Mitosporidium daphniae</name>
    <dbReference type="NCBI Taxonomy" id="1485682"/>
    <lineage>
        <taxon>Eukaryota</taxon>
        <taxon>Fungi</taxon>
        <taxon>Fungi incertae sedis</taxon>
        <taxon>Microsporidia</taxon>
        <taxon>Mitosporidium</taxon>
    </lineage>
</organism>
<dbReference type="SUPFAM" id="SSF55831">
    <property type="entry name" value="Thymidylate synthase/dCMP hydroxymethylase"/>
    <property type="match status" value="1"/>
</dbReference>
<feature type="domain" description="Thymidylate synthase/dCMP hydroxymethylase" evidence="9">
    <location>
        <begin position="22"/>
        <end position="306"/>
    </location>
</feature>
<dbReference type="GO" id="GO:0004799">
    <property type="term" value="F:thymidylate synthase activity"/>
    <property type="evidence" value="ECO:0007669"/>
    <property type="project" value="UniProtKB-EC"/>
</dbReference>
<evidence type="ECO:0000313" key="11">
    <source>
        <dbReference type="Proteomes" id="UP000029725"/>
    </source>
</evidence>
<evidence type="ECO:0000256" key="6">
    <source>
        <dbReference type="ARBA" id="ARBA00022727"/>
    </source>
</evidence>
<dbReference type="CDD" id="cd00351">
    <property type="entry name" value="TS_Pyrimidine_HMase"/>
    <property type="match status" value="1"/>
</dbReference>
<comment type="pathway">
    <text evidence="1">Pyrimidine metabolism; dTTP biosynthesis.</text>
</comment>
<dbReference type="EC" id="2.1.1.45" evidence="3"/>
<comment type="similarity">
    <text evidence="2">Belongs to the thymidylate synthase family.</text>
</comment>
<dbReference type="FunFam" id="3.30.572.10:FF:000013">
    <property type="entry name" value="Thymidylate synthase"/>
    <property type="match status" value="1"/>
</dbReference>
<dbReference type="HAMAP" id="MF_00008">
    <property type="entry name" value="Thymidy_synth_bact"/>
    <property type="match status" value="1"/>
</dbReference>
<dbReference type="AlphaFoldDB" id="A0A098VQV5"/>
<dbReference type="GeneID" id="25260981"/>
<dbReference type="RefSeq" id="XP_013236567.1">
    <property type="nucleotide sequence ID" value="XM_013381113.1"/>
</dbReference>
<dbReference type="GO" id="GO:0032259">
    <property type="term" value="P:methylation"/>
    <property type="evidence" value="ECO:0007669"/>
    <property type="project" value="UniProtKB-KW"/>
</dbReference>
<evidence type="ECO:0000256" key="2">
    <source>
        <dbReference type="ARBA" id="ARBA00009972"/>
    </source>
</evidence>
<dbReference type="PRINTS" id="PR00108">
    <property type="entry name" value="THYMDSNTHASE"/>
</dbReference>
<dbReference type="PANTHER" id="PTHR11548:SF2">
    <property type="entry name" value="THYMIDYLATE SYNTHASE"/>
    <property type="match status" value="1"/>
</dbReference>
<evidence type="ECO:0000256" key="4">
    <source>
        <dbReference type="ARBA" id="ARBA00022603"/>
    </source>
</evidence>
<dbReference type="GO" id="GO:0006235">
    <property type="term" value="P:dTTP biosynthetic process"/>
    <property type="evidence" value="ECO:0007669"/>
    <property type="project" value="UniProtKB-UniPathway"/>
</dbReference>
<accession>A0A098VQV5</accession>
<dbReference type="InterPro" id="IPR036926">
    <property type="entry name" value="Thymidate_synth/dCMP_Mease_sf"/>
</dbReference>
<dbReference type="OrthoDB" id="766at2759"/>
<evidence type="ECO:0000256" key="7">
    <source>
        <dbReference type="ARBA" id="ARBA00047344"/>
    </source>
</evidence>
<dbReference type="UniPathway" id="UPA00575"/>
<evidence type="ECO:0000256" key="5">
    <source>
        <dbReference type="ARBA" id="ARBA00022679"/>
    </source>
</evidence>
<comment type="caution">
    <text evidence="10">The sequence shown here is derived from an EMBL/GenBank/DDBJ whole genome shotgun (WGS) entry which is preliminary data.</text>
</comment>
<evidence type="ECO:0000259" key="9">
    <source>
        <dbReference type="Pfam" id="PF00303"/>
    </source>
</evidence>
<dbReference type="VEuPathDB" id="MicrosporidiaDB:DI09_87p40"/>
<dbReference type="Pfam" id="PF00303">
    <property type="entry name" value="Thymidylat_synt"/>
    <property type="match status" value="1"/>
</dbReference>
<evidence type="ECO:0000256" key="3">
    <source>
        <dbReference type="ARBA" id="ARBA00011947"/>
    </source>
</evidence>
<dbReference type="Proteomes" id="UP000029725">
    <property type="component" value="Unassembled WGS sequence"/>
</dbReference>